<evidence type="ECO:0000313" key="1">
    <source>
        <dbReference type="EMBL" id="RML77553.1"/>
    </source>
</evidence>
<evidence type="ECO:0000313" key="2">
    <source>
        <dbReference type="Proteomes" id="UP000282378"/>
    </source>
</evidence>
<accession>A0A3M2YNE5</accession>
<organism evidence="1 2">
    <name type="scientific">Pseudomonas syringae pv. maculicola</name>
    <dbReference type="NCBI Taxonomy" id="59511"/>
    <lineage>
        <taxon>Bacteria</taxon>
        <taxon>Pseudomonadati</taxon>
        <taxon>Pseudomonadota</taxon>
        <taxon>Gammaproteobacteria</taxon>
        <taxon>Pseudomonadales</taxon>
        <taxon>Pseudomonadaceae</taxon>
        <taxon>Pseudomonas</taxon>
    </lineage>
</organism>
<reference evidence="1 2" key="1">
    <citation type="submission" date="2018-08" db="EMBL/GenBank/DDBJ databases">
        <title>Recombination of ecologically and evolutionarily significant loci maintains genetic cohesion in the Pseudomonas syringae species complex.</title>
        <authorList>
            <person name="Dillon M."/>
            <person name="Thakur S."/>
            <person name="Almeida R.N.D."/>
            <person name="Weir B.S."/>
            <person name="Guttman D.S."/>
        </authorList>
    </citation>
    <scope>NUCLEOTIDE SEQUENCE [LARGE SCALE GENOMIC DNA]</scope>
    <source>
        <strain evidence="1 2">88_10</strain>
    </source>
</reference>
<name>A0A3M2YNE5_PSEYM</name>
<sequence>MVRVVCHEALGCDQHCRQAAFHICSATSAEHAVLVDQGIERIILPVLHRSGRHHIGVTGETQYRPFAGAVSGPEIIDVFDAHRLKLEAGIAQALHHHRLAIGIDRRDRWSADQV</sequence>
<gene>
    <name evidence="1" type="ORF">APX70_06094</name>
</gene>
<dbReference type="EMBL" id="RBNL01002215">
    <property type="protein sequence ID" value="RML77553.1"/>
    <property type="molecule type" value="Genomic_DNA"/>
</dbReference>
<proteinExistence type="predicted"/>
<dbReference type="AlphaFoldDB" id="A0A3M2YNE5"/>
<comment type="caution">
    <text evidence="1">The sequence shown here is derived from an EMBL/GenBank/DDBJ whole genome shotgun (WGS) entry which is preliminary data.</text>
</comment>
<dbReference type="Proteomes" id="UP000282378">
    <property type="component" value="Unassembled WGS sequence"/>
</dbReference>
<feature type="non-terminal residue" evidence="1">
    <location>
        <position position="114"/>
    </location>
</feature>
<protein>
    <submittedName>
        <fullName evidence="1">Uncharacterized protein</fullName>
    </submittedName>
</protein>